<comment type="similarity">
    <text evidence="2">Belongs to the NADH:flavin oxidoreductase/NADH oxidase family.</text>
</comment>
<dbReference type="GO" id="GO:0005829">
    <property type="term" value="C:cytosol"/>
    <property type="evidence" value="ECO:0007669"/>
    <property type="project" value="UniProtKB-ARBA"/>
</dbReference>
<dbReference type="Gene3D" id="3.20.20.70">
    <property type="entry name" value="Aldolase class I"/>
    <property type="match status" value="1"/>
</dbReference>
<proteinExistence type="inferred from homology"/>
<organism evidence="5 6">
    <name type="scientific">Acinetobacter calcoaceticus</name>
    <dbReference type="NCBI Taxonomy" id="471"/>
    <lineage>
        <taxon>Bacteria</taxon>
        <taxon>Pseudomonadati</taxon>
        <taxon>Pseudomonadota</taxon>
        <taxon>Gammaproteobacteria</taxon>
        <taxon>Moraxellales</taxon>
        <taxon>Moraxellaceae</taxon>
        <taxon>Acinetobacter</taxon>
        <taxon>Acinetobacter calcoaceticus/baumannii complex</taxon>
    </lineage>
</organism>
<name>A0A4R1Y1S7_ACICA</name>
<dbReference type="InterPro" id="IPR045247">
    <property type="entry name" value="Oye-like"/>
</dbReference>
<accession>A0A4R1Y1S7</accession>
<dbReference type="PANTHER" id="PTHR22893">
    <property type="entry name" value="NADH OXIDOREDUCTASE-RELATED"/>
    <property type="match status" value="1"/>
</dbReference>
<reference evidence="5 6" key="1">
    <citation type="submission" date="2019-03" db="EMBL/GenBank/DDBJ databases">
        <title>Genomic analyses of the natural microbiome of Caenorhabditis elegans.</title>
        <authorList>
            <person name="Samuel B."/>
        </authorList>
    </citation>
    <scope>NUCLEOTIDE SEQUENCE [LARGE SCALE GENOMIC DNA]</scope>
    <source>
        <strain evidence="5 6">JUb89</strain>
    </source>
</reference>
<dbReference type="Pfam" id="PF00724">
    <property type="entry name" value="Oxidored_FMN"/>
    <property type="match status" value="1"/>
</dbReference>
<dbReference type="PANTHER" id="PTHR22893:SF98">
    <property type="entry name" value="OXIDOREDUCTASE"/>
    <property type="match status" value="1"/>
</dbReference>
<dbReference type="GO" id="GO:0010181">
    <property type="term" value="F:FMN binding"/>
    <property type="evidence" value="ECO:0007669"/>
    <property type="project" value="InterPro"/>
</dbReference>
<comment type="caution">
    <text evidence="5">The sequence shown here is derived from an EMBL/GenBank/DDBJ whole genome shotgun (WGS) entry which is preliminary data.</text>
</comment>
<evidence type="ECO:0000313" key="5">
    <source>
        <dbReference type="EMBL" id="TCM68765.1"/>
    </source>
</evidence>
<keyword evidence="6" id="KW-1185">Reference proteome</keyword>
<dbReference type="EMBL" id="SLVJ01000004">
    <property type="protein sequence ID" value="TCM68765.1"/>
    <property type="molecule type" value="Genomic_DNA"/>
</dbReference>
<keyword evidence="3" id="KW-0560">Oxidoreductase</keyword>
<dbReference type="GO" id="GO:0016628">
    <property type="term" value="F:oxidoreductase activity, acting on the CH-CH group of donors, NAD or NADP as acceptor"/>
    <property type="evidence" value="ECO:0007669"/>
    <property type="project" value="UniProtKB-ARBA"/>
</dbReference>
<dbReference type="OrthoDB" id="8523426at2"/>
<feature type="domain" description="NADH:flavin oxidoreductase/NADH oxidase N-terminal" evidence="4">
    <location>
        <begin position="11"/>
        <end position="331"/>
    </location>
</feature>
<dbReference type="SUPFAM" id="SSF51395">
    <property type="entry name" value="FMN-linked oxidoreductases"/>
    <property type="match status" value="1"/>
</dbReference>
<evidence type="ECO:0000256" key="1">
    <source>
        <dbReference type="ARBA" id="ARBA00001917"/>
    </source>
</evidence>
<dbReference type="InterPro" id="IPR001155">
    <property type="entry name" value="OxRdtase_FMN_N"/>
</dbReference>
<sequence>MAETNRDLINTPLNIGDFEIKNRLVLAPLTRSRSGETRIPNDLMLEYYQQRAGAGLLLTEATVISPQAAGYFNTPGLWSESQALAWKKITDVVHEQDAKIAVQLWHVGRISDPEIIGETPVSASAVQAAGQVSLLRPKRDYVVPRALELEEIQQIIAEYKQAAVWAKIAGFDAVELHAANGYLVEQFLFGNTNQRDDQYGGSIENRARFLLEVVDVLIDVWGAGRVGVHLSPRAESHDMFDEDRLSLFGYVVEQLESRKIAFIFAREYIAADSISPVLRQKFSGAWIANDQLDLDSAEALLASKQADAVAFGRAFIANPDLLDRFQKRAQLNSLNAATLYAASAEGYTDYPVLAEV</sequence>
<dbReference type="AlphaFoldDB" id="A0A4R1Y1S7"/>
<dbReference type="CDD" id="cd02933">
    <property type="entry name" value="OYE_like_FMN"/>
    <property type="match status" value="1"/>
</dbReference>
<evidence type="ECO:0000256" key="2">
    <source>
        <dbReference type="ARBA" id="ARBA00005979"/>
    </source>
</evidence>
<dbReference type="FunFam" id="3.20.20.70:FF:000059">
    <property type="entry name" value="N-ethylmaleimide reductase, FMN-linked"/>
    <property type="match status" value="1"/>
</dbReference>
<comment type="cofactor">
    <cofactor evidence="1">
        <name>FMN</name>
        <dbReference type="ChEBI" id="CHEBI:58210"/>
    </cofactor>
</comment>
<dbReference type="InterPro" id="IPR013785">
    <property type="entry name" value="Aldolase_TIM"/>
</dbReference>
<protein>
    <submittedName>
        <fullName evidence="5">2,4-dienoyl-CoA reductase-like NADH-dependent reductase (Old Yellow Enzyme family)</fullName>
    </submittedName>
</protein>
<evidence type="ECO:0000313" key="6">
    <source>
        <dbReference type="Proteomes" id="UP000294963"/>
    </source>
</evidence>
<evidence type="ECO:0000256" key="3">
    <source>
        <dbReference type="ARBA" id="ARBA00023002"/>
    </source>
</evidence>
<dbReference type="Proteomes" id="UP000294963">
    <property type="component" value="Unassembled WGS sequence"/>
</dbReference>
<gene>
    <name evidence="5" type="ORF">EC844_104141</name>
</gene>
<evidence type="ECO:0000259" key="4">
    <source>
        <dbReference type="Pfam" id="PF00724"/>
    </source>
</evidence>